<feature type="transmembrane region" description="Helical" evidence="2">
    <location>
        <begin position="192"/>
        <end position="209"/>
    </location>
</feature>
<dbReference type="PANTHER" id="PTHR30487">
    <property type="entry name" value="TYPE 4 PREPILIN-LIKE PROTEINS LEADER PEPTIDE-PROCESSING ENZYME"/>
    <property type="match status" value="1"/>
</dbReference>
<comment type="similarity">
    <text evidence="1">Belongs to the peptidase A24 family.</text>
</comment>
<dbReference type="InterPro" id="IPR000045">
    <property type="entry name" value="Prepilin_IV_endopep_pep"/>
</dbReference>
<evidence type="ECO:0000256" key="1">
    <source>
        <dbReference type="ARBA" id="ARBA00005801"/>
    </source>
</evidence>
<evidence type="ECO:0000313" key="4">
    <source>
        <dbReference type="EMBL" id="WUP73627.1"/>
    </source>
</evidence>
<dbReference type="Proteomes" id="UP001432011">
    <property type="component" value="Chromosome"/>
</dbReference>
<protein>
    <submittedName>
        <fullName evidence="4">A24 family peptidase</fullName>
    </submittedName>
</protein>
<dbReference type="Gene3D" id="1.20.120.1220">
    <property type="match status" value="1"/>
</dbReference>
<keyword evidence="2" id="KW-1133">Transmembrane helix</keyword>
<feature type="transmembrane region" description="Helical" evidence="2">
    <location>
        <begin position="154"/>
        <end position="180"/>
    </location>
</feature>
<dbReference type="Pfam" id="PF01478">
    <property type="entry name" value="Peptidase_A24"/>
    <property type="match status" value="1"/>
</dbReference>
<feature type="domain" description="Prepilin type IV endopeptidase peptidase" evidence="3">
    <location>
        <begin position="71"/>
        <end position="177"/>
    </location>
</feature>
<sequence>MSEGLVSTIGVALGTAAVGLLAGRVVRIVADHFAPRKGMPYATDIVGAAVFGLLGWRIGLAPLLPAYLCMAAAGVALSVIDLRTRRLPDALTLPSYVVLLALVAVGGIVSRDGAVTVGLVLGAMGAFSLYWCFRRMNTALGPGDVKASGLVGGILGTIGVHAWVVGIGAGLILAALYAVTMLISRKGSGSTLIPYGPFMFAGCLVAVLAT</sequence>
<name>A0ABZ1SMD8_9ACTN</name>
<evidence type="ECO:0000256" key="2">
    <source>
        <dbReference type="SAM" id="Phobius"/>
    </source>
</evidence>
<keyword evidence="2" id="KW-0472">Membrane</keyword>
<evidence type="ECO:0000259" key="3">
    <source>
        <dbReference type="Pfam" id="PF01478"/>
    </source>
</evidence>
<dbReference type="RefSeq" id="WP_328708906.1">
    <property type="nucleotide sequence ID" value="NZ_CP108085.1"/>
</dbReference>
<accession>A0ABZ1SMD8</accession>
<feature type="transmembrane region" description="Helical" evidence="2">
    <location>
        <begin position="90"/>
        <end position="109"/>
    </location>
</feature>
<feature type="transmembrane region" description="Helical" evidence="2">
    <location>
        <begin position="64"/>
        <end position="83"/>
    </location>
</feature>
<dbReference type="PANTHER" id="PTHR30487:SF0">
    <property type="entry name" value="PREPILIN LEADER PEPTIDASE_N-METHYLTRANSFERASE-RELATED"/>
    <property type="match status" value="1"/>
</dbReference>
<dbReference type="InterPro" id="IPR050882">
    <property type="entry name" value="Prepilin_peptidase/N-MTase"/>
</dbReference>
<feature type="transmembrane region" description="Helical" evidence="2">
    <location>
        <begin position="115"/>
        <end position="133"/>
    </location>
</feature>
<reference evidence="4" key="1">
    <citation type="submission" date="2022-10" db="EMBL/GenBank/DDBJ databases">
        <title>The complete genomes of actinobacterial strains from the NBC collection.</title>
        <authorList>
            <person name="Joergensen T.S."/>
            <person name="Alvarez Arevalo M."/>
            <person name="Sterndorff E.B."/>
            <person name="Faurdal D."/>
            <person name="Vuksanovic O."/>
            <person name="Mourched A.-S."/>
            <person name="Charusanti P."/>
            <person name="Shaw S."/>
            <person name="Blin K."/>
            <person name="Weber T."/>
        </authorList>
    </citation>
    <scope>NUCLEOTIDE SEQUENCE</scope>
    <source>
        <strain evidence="4">NBC_00254</strain>
    </source>
</reference>
<organism evidence="4 5">
    <name type="scientific">Microbispora hainanensis</name>
    <dbReference type="NCBI Taxonomy" id="568844"/>
    <lineage>
        <taxon>Bacteria</taxon>
        <taxon>Bacillati</taxon>
        <taxon>Actinomycetota</taxon>
        <taxon>Actinomycetes</taxon>
        <taxon>Streptosporangiales</taxon>
        <taxon>Streptosporangiaceae</taxon>
        <taxon>Microbispora</taxon>
    </lineage>
</organism>
<gene>
    <name evidence="4" type="ORF">OG913_30180</name>
</gene>
<proteinExistence type="inferred from homology"/>
<feature type="transmembrane region" description="Helical" evidence="2">
    <location>
        <begin position="6"/>
        <end position="26"/>
    </location>
</feature>
<keyword evidence="5" id="KW-1185">Reference proteome</keyword>
<evidence type="ECO:0000313" key="5">
    <source>
        <dbReference type="Proteomes" id="UP001432011"/>
    </source>
</evidence>
<dbReference type="EMBL" id="CP108085">
    <property type="protein sequence ID" value="WUP73627.1"/>
    <property type="molecule type" value="Genomic_DNA"/>
</dbReference>
<keyword evidence="2" id="KW-0812">Transmembrane</keyword>